<keyword evidence="1 3" id="KW-0378">Hydrolase</keyword>
<feature type="chain" id="PRO_5032596456" description="GH26 domain-containing protein" evidence="4">
    <location>
        <begin position="26"/>
        <end position="639"/>
    </location>
</feature>
<comment type="caution">
    <text evidence="6">The sequence shown here is derived from an EMBL/GenBank/DDBJ whole genome shotgun (WGS) entry which is preliminary data.</text>
</comment>
<feature type="active site" description="Proton donor" evidence="3">
    <location>
        <position position="427"/>
    </location>
</feature>
<dbReference type="InterPro" id="IPR022790">
    <property type="entry name" value="GH26_dom"/>
</dbReference>
<evidence type="ECO:0000259" key="5">
    <source>
        <dbReference type="PROSITE" id="PS51764"/>
    </source>
</evidence>
<keyword evidence="4" id="KW-0732">Signal</keyword>
<organism evidence="6 7">
    <name type="scientific">Paenibacillus rhizosphaerae</name>
    <dbReference type="NCBI Taxonomy" id="297318"/>
    <lineage>
        <taxon>Bacteria</taxon>
        <taxon>Bacillati</taxon>
        <taxon>Bacillota</taxon>
        <taxon>Bacilli</taxon>
        <taxon>Bacillales</taxon>
        <taxon>Paenibacillaceae</taxon>
        <taxon>Paenibacillus</taxon>
    </lineage>
</organism>
<evidence type="ECO:0000256" key="3">
    <source>
        <dbReference type="PROSITE-ProRule" id="PRU01100"/>
    </source>
</evidence>
<dbReference type="GO" id="GO:0004553">
    <property type="term" value="F:hydrolase activity, hydrolyzing O-glycosyl compounds"/>
    <property type="evidence" value="ECO:0007669"/>
    <property type="project" value="InterPro"/>
</dbReference>
<gene>
    <name evidence="6" type="ORF">FHS19_003001</name>
</gene>
<dbReference type="EMBL" id="JACHXJ010000002">
    <property type="protein sequence ID" value="MBB3128347.1"/>
    <property type="molecule type" value="Genomic_DNA"/>
</dbReference>
<reference evidence="6 7" key="1">
    <citation type="submission" date="2020-08" db="EMBL/GenBank/DDBJ databases">
        <title>Genomic Encyclopedia of Type Strains, Phase III (KMG-III): the genomes of soil and plant-associated and newly described type strains.</title>
        <authorList>
            <person name="Whitman W."/>
        </authorList>
    </citation>
    <scope>NUCLEOTIDE SEQUENCE [LARGE SCALE GENOMIC DNA]</scope>
    <source>
        <strain evidence="6 7">CECT 5831</strain>
    </source>
</reference>
<protein>
    <recommendedName>
        <fullName evidence="5">GH26 domain-containing protein</fullName>
    </recommendedName>
</protein>
<feature type="active site" description="Nucleophile" evidence="3">
    <location>
        <position position="538"/>
    </location>
</feature>
<evidence type="ECO:0000256" key="1">
    <source>
        <dbReference type="ARBA" id="ARBA00022801"/>
    </source>
</evidence>
<evidence type="ECO:0000256" key="2">
    <source>
        <dbReference type="ARBA" id="ARBA00023295"/>
    </source>
</evidence>
<sequence>MKVSKIMMLLLVAILMVPVTGVASAAGNDAANSNRGQSADDVWQDAWRDKDNGFVTADDIKGLNVYKDAGLSQDPSIDSSKDMKFLFNNDNYTRIVNFADGYLLTIPGTKNNPKFDLGAQYNRYYAADDSYVLTVSKEDKNIYGVTPETPHGTPEGWEPYFREWLVPYIGNADWLKNNGLITLRDSGDRTDLLDGYTVTTFNLKFVDKPNLDYQYYNVAIVREQNEYKDFFLFVHKSKTNEVDVFDRILRSFKQIETVGAAKNHIAPYEVNIPEQWNEETRRFYEQYRTSNHVNWGFFTNSMPQDKETENVRTVREKLAANQSRLSSSMDYQFDIMPTYLHLGWGGQLTEFPLQLANEFAGGNGFNGKPVLQVSYQFTTDNNGIYANKGAYTPMFDILDGKFDNHFRTLAKQIKQYGKPVFIRLNNEMDSDWVSYCGLATLLDSEVFVQTWQRMYDIFAEEGVDNTIWMINGMEKSIPYSNWGDLMSYLPGNDYVQAYALSLYSMNNDGKPESFSDQLKRIYESKKDFFGKLPWHIGEFGCASGGEFVIQNGEVVYTEKGRYQAAQASWVKEMFDSLKKGANGNKNYEYASNIKGAVWFSVNDYAYIEGKDLIQNYIELGPELTDTLKEFRKGFVHNKK</sequence>
<proteinExistence type="inferred from homology"/>
<dbReference type="Proteomes" id="UP000517523">
    <property type="component" value="Unassembled WGS sequence"/>
</dbReference>
<keyword evidence="2 3" id="KW-0326">Glycosidase</keyword>
<evidence type="ECO:0000256" key="4">
    <source>
        <dbReference type="SAM" id="SignalP"/>
    </source>
</evidence>
<dbReference type="SUPFAM" id="SSF51445">
    <property type="entry name" value="(Trans)glycosidases"/>
    <property type="match status" value="1"/>
</dbReference>
<name>A0A839TUI5_9BACL</name>
<dbReference type="InterPro" id="IPR017853">
    <property type="entry name" value="GH"/>
</dbReference>
<evidence type="ECO:0000313" key="7">
    <source>
        <dbReference type="Proteomes" id="UP000517523"/>
    </source>
</evidence>
<dbReference type="Gene3D" id="3.20.20.80">
    <property type="entry name" value="Glycosidases"/>
    <property type="match status" value="1"/>
</dbReference>
<feature type="domain" description="GH26" evidence="5">
    <location>
        <begin position="278"/>
        <end position="611"/>
    </location>
</feature>
<feature type="signal peptide" evidence="4">
    <location>
        <begin position="1"/>
        <end position="25"/>
    </location>
</feature>
<comment type="similarity">
    <text evidence="3">Belongs to the glycosyl hydrolase 26 family.</text>
</comment>
<dbReference type="RefSeq" id="WP_183582527.1">
    <property type="nucleotide sequence ID" value="NZ_JACHXJ010000002.1"/>
</dbReference>
<evidence type="ECO:0000313" key="6">
    <source>
        <dbReference type="EMBL" id="MBB3128347.1"/>
    </source>
</evidence>
<dbReference type="PROSITE" id="PS51764">
    <property type="entry name" value="GH26"/>
    <property type="match status" value="1"/>
</dbReference>
<dbReference type="AlphaFoldDB" id="A0A839TUI5"/>
<accession>A0A839TUI5</accession>